<dbReference type="EMBL" id="BNAT01000019">
    <property type="protein sequence ID" value="GHE34203.1"/>
    <property type="molecule type" value="Genomic_DNA"/>
</dbReference>
<accession>A0A919DCC0</accession>
<dbReference type="AlphaFoldDB" id="A0A919DCC0"/>
<protein>
    <recommendedName>
        <fullName evidence="4">ASCH domain-containing protein</fullName>
    </recommendedName>
</protein>
<evidence type="ECO:0000313" key="2">
    <source>
        <dbReference type="EMBL" id="GHE34203.1"/>
    </source>
</evidence>
<dbReference type="RefSeq" id="WP_189784835.1">
    <property type="nucleotide sequence ID" value="NZ_BNAT01000019.1"/>
</dbReference>
<evidence type="ECO:0008006" key="4">
    <source>
        <dbReference type="Google" id="ProtNLM"/>
    </source>
</evidence>
<feature type="region of interest" description="Disordered" evidence="1">
    <location>
        <begin position="155"/>
        <end position="183"/>
    </location>
</feature>
<proteinExistence type="predicted"/>
<reference evidence="2" key="2">
    <citation type="submission" date="2020-09" db="EMBL/GenBank/DDBJ databases">
        <authorList>
            <person name="Sun Q."/>
            <person name="Zhou Y."/>
        </authorList>
    </citation>
    <scope>NUCLEOTIDE SEQUENCE</scope>
    <source>
        <strain evidence="2">CGMCC 4.7403</strain>
    </source>
</reference>
<name>A0A919DCC0_9ACTN</name>
<feature type="compositionally biased region" description="Low complexity" evidence="1">
    <location>
        <begin position="155"/>
        <end position="167"/>
    </location>
</feature>
<organism evidence="2 3">
    <name type="scientific">Streptomyces capitiformicae</name>
    <dbReference type="NCBI Taxonomy" id="2014920"/>
    <lineage>
        <taxon>Bacteria</taxon>
        <taxon>Bacillati</taxon>
        <taxon>Actinomycetota</taxon>
        <taxon>Actinomycetes</taxon>
        <taxon>Kitasatosporales</taxon>
        <taxon>Streptomycetaceae</taxon>
        <taxon>Streptomyces</taxon>
    </lineage>
</organism>
<reference evidence="2" key="1">
    <citation type="journal article" date="2014" name="Int. J. Syst. Evol. Microbiol.">
        <title>Complete genome sequence of Corynebacterium casei LMG S-19264T (=DSM 44701T), isolated from a smear-ripened cheese.</title>
        <authorList>
            <consortium name="US DOE Joint Genome Institute (JGI-PGF)"/>
            <person name="Walter F."/>
            <person name="Albersmeier A."/>
            <person name="Kalinowski J."/>
            <person name="Ruckert C."/>
        </authorList>
    </citation>
    <scope>NUCLEOTIDE SEQUENCE</scope>
    <source>
        <strain evidence="2">CGMCC 4.7403</strain>
    </source>
</reference>
<dbReference type="Proteomes" id="UP000603227">
    <property type="component" value="Unassembled WGS sequence"/>
</dbReference>
<comment type="caution">
    <text evidence="2">The sequence shown here is derived from an EMBL/GenBank/DDBJ whole genome shotgun (WGS) entry which is preliminary data.</text>
</comment>
<dbReference type="InterPro" id="IPR015947">
    <property type="entry name" value="PUA-like_sf"/>
</dbReference>
<keyword evidence="3" id="KW-1185">Reference proteome</keyword>
<dbReference type="SUPFAM" id="SSF88697">
    <property type="entry name" value="PUA domain-like"/>
    <property type="match status" value="1"/>
</dbReference>
<evidence type="ECO:0000313" key="3">
    <source>
        <dbReference type="Proteomes" id="UP000603227"/>
    </source>
</evidence>
<evidence type="ECO:0000256" key="1">
    <source>
        <dbReference type="SAM" id="MobiDB-lite"/>
    </source>
</evidence>
<sequence length="183" mass="19752">MRKPTVSEPYPVRALTLWQPHASAVAVLGKDIENRGWPPSSFSGGLILVHAGLDTDQAALRQVPRDLELPRGAVVAIARITGAHTDCDGRCSPWADRDSTWHWELSDAVQLPTPVTEVKGRQRLWVPDDPLRRRVAAALPQNAACLASHLRKEPSASTAALPAAPETVIRPARSSACPSTPTK</sequence>
<gene>
    <name evidence="2" type="ORF">GCM10017771_51640</name>
</gene>
<dbReference type="Gene3D" id="2.30.130.30">
    <property type="entry name" value="Hypothetical protein"/>
    <property type="match status" value="1"/>
</dbReference>